<feature type="transmembrane region" description="Helical" evidence="1">
    <location>
        <begin position="930"/>
        <end position="949"/>
    </location>
</feature>
<dbReference type="Gene3D" id="3.30.70.1430">
    <property type="entry name" value="Multidrug efflux transporter AcrB pore domain"/>
    <property type="match status" value="2"/>
</dbReference>
<protein>
    <submittedName>
        <fullName evidence="2">Efflux RND transporter permease subunit</fullName>
    </submittedName>
</protein>
<dbReference type="EMBL" id="JAKIKP010000013">
    <property type="protein sequence ID" value="MCL1143901.1"/>
    <property type="molecule type" value="Genomic_DNA"/>
</dbReference>
<feature type="transmembrane region" description="Helical" evidence="1">
    <location>
        <begin position="872"/>
        <end position="891"/>
    </location>
</feature>
<dbReference type="GO" id="GO:0042910">
    <property type="term" value="F:xenobiotic transmembrane transporter activity"/>
    <property type="evidence" value="ECO:0007669"/>
    <property type="project" value="TreeGrafter"/>
</dbReference>
<dbReference type="SUPFAM" id="SSF82693">
    <property type="entry name" value="Multidrug efflux transporter AcrB pore domain, PN1, PN2, PC1 and PC2 subdomains"/>
    <property type="match status" value="2"/>
</dbReference>
<dbReference type="SUPFAM" id="SSF82866">
    <property type="entry name" value="Multidrug efflux transporter AcrB transmembrane domain"/>
    <property type="match status" value="2"/>
</dbReference>
<feature type="transmembrane region" description="Helical" evidence="1">
    <location>
        <begin position="969"/>
        <end position="989"/>
    </location>
</feature>
<feature type="transmembrane region" description="Helical" evidence="1">
    <location>
        <begin position="424"/>
        <end position="445"/>
    </location>
</feature>
<dbReference type="Gene3D" id="3.30.2090.10">
    <property type="entry name" value="Multidrug efflux transporter AcrB TolC docking domain, DN and DC subdomains"/>
    <property type="match status" value="2"/>
</dbReference>
<dbReference type="SUPFAM" id="SSF82714">
    <property type="entry name" value="Multidrug efflux transporter AcrB TolC docking domain, DN and DC subdomains"/>
    <property type="match status" value="2"/>
</dbReference>
<dbReference type="Pfam" id="PF00873">
    <property type="entry name" value="ACR_tran"/>
    <property type="match status" value="1"/>
</dbReference>
<keyword evidence="1" id="KW-0812">Transmembrane</keyword>
<proteinExistence type="predicted"/>
<evidence type="ECO:0000313" key="3">
    <source>
        <dbReference type="Proteomes" id="UP001139333"/>
    </source>
</evidence>
<dbReference type="InterPro" id="IPR001036">
    <property type="entry name" value="Acrflvin-R"/>
</dbReference>
<dbReference type="PANTHER" id="PTHR32063">
    <property type="match status" value="1"/>
</dbReference>
<dbReference type="AlphaFoldDB" id="A0A9X1ZWT3"/>
<keyword evidence="3" id="KW-1185">Reference proteome</keyword>
<accession>A0A9X1ZWT3</accession>
<feature type="transmembrane region" description="Helical" evidence="1">
    <location>
        <begin position="12"/>
        <end position="30"/>
    </location>
</feature>
<dbReference type="RefSeq" id="WP_248996570.1">
    <property type="nucleotide sequence ID" value="NZ_JAKIKP010000013.1"/>
</dbReference>
<dbReference type="Gene3D" id="3.30.70.1440">
    <property type="entry name" value="Multidrug efflux transporter AcrB pore domain"/>
    <property type="match status" value="1"/>
</dbReference>
<dbReference type="PRINTS" id="PR00702">
    <property type="entry name" value="ACRIFLAVINRP"/>
</dbReference>
<evidence type="ECO:0000313" key="2">
    <source>
        <dbReference type="EMBL" id="MCL1143901.1"/>
    </source>
</evidence>
<sequence length="1039" mass="114349">MIGYVTKHPTLANLIMLSFLLVGLLNVGSIKRETFPEFSPPFITASVVYPGASPVEVEESICLSMEDAVDGLANIEETRCDAQEGMANLTLKLQDNADIGRMLIDVQTQISAIKNFPTEIESPIVKELDWAEPVVDIAVVADTTWPELKHYAEDLKKRLKVDGGINLVSISGFSDHQIRVELNEVDMRRLGLSAADIADKVGRQNVKMPAGNIELKDKNLLIRFDERKITPHSLGQIIVTSDIDGSIVRLNDIATITDRFELDEEHVMFNGKPAAIIKIQKNKADDALQIKQQVNEFIDKERLTAPDGVTLTLTNDISSLLKDRLDMMLSNGWQGIILVFFSMWLFFSLRYSFWVAAGLPVAFLGGLYLMSLFGVSINIMSLVGLLMAIGIMMDDAIVISESIAAHVDKGVDIEDAVIQGVKKVAPGVISSFITTVLIFSALLGLDGQMGQVLSQIPMVLIMVLSISLIEAFIILPNHLNHSLKHQKPAKDDAKTNPFMRFKLRFLSAFERFRDKQLVQAVTTVVKWRYASVGITIGVLFLSFSLVSSGALKFVPFPELDGDIAEARVLLPPGSTLAQTQAVVEQIIAAAQQTSDQFTQNNDEPSPLIEDITAQYNFNADAGESGPHVATVRLDLLSAEVRNTLIDDFLHAWRLASGEMAQPIAVVFKQPTMGPAGRDIELRIQGEDLTELKAASVSLQRYLSQFNGVNGIMDDMRPGKEEIKVSLRPGAEAYGIDGQMVATQLRSAYFGQTADEIQVGPENIEIEVRLNKQQAGDLQALSNFSIMLADGSQLPLSSVAILEYQRSYVRIQRINSLRTITVMADVDNRHANSAETNAKVLNEWIPQIKQQYPHIRVDFEGSAKETSKTSSSLMKGFIVGLFGLFAILSFQFRSYLEPVIVMIAIPLSLIGVLWGHFLLGHSLSMPSIMGFISLAGIVVNDSILLVQYIRHHVDQGQDVYQAVVSACKERFRAVFLTSLTTAAGLLPLLLETSLQAQVVQPLVVSIVFGIFASTLLVLFIIPCAYAILADFNKVKQHVEI</sequence>
<dbReference type="Proteomes" id="UP001139333">
    <property type="component" value="Unassembled WGS sequence"/>
</dbReference>
<feature type="transmembrane region" description="Helical" evidence="1">
    <location>
        <begin position="353"/>
        <end position="375"/>
    </location>
</feature>
<organism evidence="2 3">
    <name type="scientific">Shewanella gaetbuli</name>
    <dbReference type="NCBI Taxonomy" id="220752"/>
    <lineage>
        <taxon>Bacteria</taxon>
        <taxon>Pseudomonadati</taxon>
        <taxon>Pseudomonadota</taxon>
        <taxon>Gammaproteobacteria</taxon>
        <taxon>Alteromonadales</taxon>
        <taxon>Shewanellaceae</taxon>
        <taxon>Shewanella</taxon>
    </lineage>
</organism>
<evidence type="ECO:0000256" key="1">
    <source>
        <dbReference type="SAM" id="Phobius"/>
    </source>
</evidence>
<reference evidence="2" key="1">
    <citation type="submission" date="2022-01" db="EMBL/GenBank/DDBJ databases">
        <title>Whole genome-based taxonomy of the Shewanellaceae.</title>
        <authorList>
            <person name="Martin-Rodriguez A.J."/>
        </authorList>
    </citation>
    <scope>NUCLEOTIDE SEQUENCE</scope>
    <source>
        <strain evidence="2">DSM 16422</strain>
    </source>
</reference>
<dbReference type="PANTHER" id="PTHR32063:SF33">
    <property type="entry name" value="RND SUPERFAMILY EFFLUX PUMP PERMEASE COMPONENT"/>
    <property type="match status" value="1"/>
</dbReference>
<feature type="transmembrane region" description="Helical" evidence="1">
    <location>
        <begin position="457"/>
        <end position="475"/>
    </location>
</feature>
<gene>
    <name evidence="2" type="ORF">L2672_14560</name>
</gene>
<feature type="transmembrane region" description="Helical" evidence="1">
    <location>
        <begin position="527"/>
        <end position="546"/>
    </location>
</feature>
<dbReference type="Gene3D" id="1.20.1640.10">
    <property type="entry name" value="Multidrug efflux transporter AcrB transmembrane domain"/>
    <property type="match status" value="2"/>
</dbReference>
<dbReference type="Gene3D" id="3.30.70.1320">
    <property type="entry name" value="Multidrug efflux transporter AcrB pore domain like"/>
    <property type="match status" value="1"/>
</dbReference>
<feature type="transmembrane region" description="Helical" evidence="1">
    <location>
        <begin position="1001"/>
        <end position="1027"/>
    </location>
</feature>
<feature type="transmembrane region" description="Helical" evidence="1">
    <location>
        <begin position="328"/>
        <end position="347"/>
    </location>
</feature>
<dbReference type="GO" id="GO:0005886">
    <property type="term" value="C:plasma membrane"/>
    <property type="evidence" value="ECO:0007669"/>
    <property type="project" value="TreeGrafter"/>
</dbReference>
<comment type="caution">
    <text evidence="2">The sequence shown here is derived from an EMBL/GenBank/DDBJ whole genome shotgun (WGS) entry which is preliminary data.</text>
</comment>
<keyword evidence="1" id="KW-1133">Transmembrane helix</keyword>
<dbReference type="InterPro" id="IPR027463">
    <property type="entry name" value="AcrB_DN_DC_subdom"/>
</dbReference>
<feature type="transmembrane region" description="Helical" evidence="1">
    <location>
        <begin position="897"/>
        <end position="918"/>
    </location>
</feature>
<name>A0A9X1ZWT3_9GAMM</name>
<keyword evidence="1" id="KW-0472">Membrane</keyword>